<keyword evidence="2" id="KW-1185">Reference proteome</keyword>
<accession>A0A9E7A8T1</accession>
<evidence type="ECO:0000313" key="1">
    <source>
        <dbReference type="EMBL" id="UPW36258.1"/>
    </source>
</evidence>
<evidence type="ECO:0000313" key="2">
    <source>
        <dbReference type="Proteomes" id="UP001056903"/>
    </source>
</evidence>
<name>A0A9E7A8T1_9CAUD</name>
<proteinExistence type="predicted"/>
<organism evidence="1 2">
    <name type="scientific">Salmonella phage OPT-SAL01</name>
    <dbReference type="NCBI Taxonomy" id="2939134"/>
    <lineage>
        <taxon>Viruses</taxon>
        <taxon>Duplodnaviria</taxon>
        <taxon>Heunggongvirae</taxon>
        <taxon>Uroviricota</taxon>
        <taxon>Caudoviricetes</taxon>
        <taxon>Andersonviridae</taxon>
        <taxon>Ounavirinae</taxon>
        <taxon>Felixounavirus</taxon>
        <taxon>Felixounavirus OPTSAL01</taxon>
    </lineage>
</organism>
<dbReference type="EMBL" id="ON239128">
    <property type="protein sequence ID" value="UPW36258.1"/>
    <property type="molecule type" value="Genomic_DNA"/>
</dbReference>
<dbReference type="Proteomes" id="UP001056903">
    <property type="component" value="Segment"/>
</dbReference>
<sequence length="114" mass="12822">MDGKAIVNGEQSKSRRKIGYGKGEIMIISFNSSLLGTYKVKTELLDEWKKYTNSLFGNVGMEALAEIEKAGTFEVVGKGHFTMFYRTNLNVGDSIVGVTEEELKTFCEKIERRI</sequence>
<protein>
    <submittedName>
        <fullName evidence="1">Uncharacterized protein</fullName>
    </submittedName>
</protein>
<reference evidence="1" key="1">
    <citation type="submission" date="2022-04" db="EMBL/GenBank/DDBJ databases">
        <title>Genome sequence of Salmonella enterica Bacteriophage OPT-SAL01.</title>
        <authorList>
            <person name="Kim D."/>
            <person name="Kim Y."/>
            <person name="Seo R."/>
            <person name="Lee S.-M."/>
            <person name="Kim J."/>
        </authorList>
    </citation>
    <scope>NUCLEOTIDE SEQUENCE</scope>
</reference>
<gene>
    <name evidence="1" type="ORF">OPTSAL01_00071</name>
</gene>